<organism evidence="5 6">
    <name type="scientific">Microseira wollei NIES-4236</name>
    <dbReference type="NCBI Taxonomy" id="2530354"/>
    <lineage>
        <taxon>Bacteria</taxon>
        <taxon>Bacillati</taxon>
        <taxon>Cyanobacteriota</taxon>
        <taxon>Cyanophyceae</taxon>
        <taxon>Oscillatoriophycideae</taxon>
        <taxon>Aerosakkonematales</taxon>
        <taxon>Aerosakkonemataceae</taxon>
        <taxon>Microseira</taxon>
    </lineage>
</organism>
<evidence type="ECO:0000313" key="6">
    <source>
        <dbReference type="Proteomes" id="UP001050975"/>
    </source>
</evidence>
<name>A0AAV3X2N2_9CYAN</name>
<dbReference type="CDD" id="cd14498">
    <property type="entry name" value="DSP"/>
    <property type="match status" value="1"/>
</dbReference>
<dbReference type="InterPro" id="IPR000340">
    <property type="entry name" value="Dual-sp_phosphatase_cat-dom"/>
</dbReference>
<gene>
    <name evidence="5" type="ORF">MiSe_01780</name>
</gene>
<dbReference type="RefSeq" id="WP_226572883.1">
    <property type="nucleotide sequence ID" value="NZ_BLAY01000001.1"/>
</dbReference>
<dbReference type="PROSITE" id="PS50056">
    <property type="entry name" value="TYR_PHOSPHATASE_2"/>
    <property type="match status" value="1"/>
</dbReference>
<dbReference type="GO" id="GO:0005737">
    <property type="term" value="C:cytoplasm"/>
    <property type="evidence" value="ECO:0007669"/>
    <property type="project" value="TreeGrafter"/>
</dbReference>
<keyword evidence="1" id="KW-0378">Hydrolase</keyword>
<dbReference type="InterPro" id="IPR029021">
    <property type="entry name" value="Prot-tyrosine_phosphatase-like"/>
</dbReference>
<protein>
    <recommendedName>
        <fullName evidence="7">Protein-tyrosine-phosphatase</fullName>
    </recommendedName>
</protein>
<evidence type="ECO:0000313" key="5">
    <source>
        <dbReference type="EMBL" id="GET35436.1"/>
    </source>
</evidence>
<dbReference type="Gene3D" id="3.90.190.10">
    <property type="entry name" value="Protein tyrosine phosphatase superfamily"/>
    <property type="match status" value="1"/>
</dbReference>
<evidence type="ECO:0000256" key="2">
    <source>
        <dbReference type="ARBA" id="ARBA00022912"/>
    </source>
</evidence>
<dbReference type="InterPro" id="IPR000387">
    <property type="entry name" value="Tyr_Pase_dom"/>
</dbReference>
<keyword evidence="6" id="KW-1185">Reference proteome</keyword>
<dbReference type="PANTHER" id="PTHR10159:SF519">
    <property type="entry name" value="DUAL SPECIFICITY PROTEIN PHOSPHATASE MPK3"/>
    <property type="match status" value="1"/>
</dbReference>
<dbReference type="PANTHER" id="PTHR10159">
    <property type="entry name" value="DUAL SPECIFICITY PROTEIN PHOSPHATASE"/>
    <property type="match status" value="1"/>
</dbReference>
<evidence type="ECO:0000259" key="3">
    <source>
        <dbReference type="PROSITE" id="PS50054"/>
    </source>
</evidence>
<accession>A0AAV3X2N2</accession>
<feature type="domain" description="Tyrosine-protein phosphatase" evidence="3">
    <location>
        <begin position="134"/>
        <end position="279"/>
    </location>
</feature>
<dbReference type="InterPro" id="IPR020422">
    <property type="entry name" value="TYR_PHOSPHATASE_DUAL_dom"/>
</dbReference>
<evidence type="ECO:0008006" key="7">
    <source>
        <dbReference type="Google" id="ProtNLM"/>
    </source>
</evidence>
<keyword evidence="2" id="KW-0904">Protein phosphatase</keyword>
<dbReference type="PROSITE" id="PS50054">
    <property type="entry name" value="TYR_PHOSPHATASE_DUAL"/>
    <property type="match status" value="1"/>
</dbReference>
<sequence length="279" mass="31863">MSGDSEFPFVHIKDVNPSLNSDITIYMLENFGATIKLASKYPTQKLRVQIWTNALTKLNSEGNWHSIDFDYSSREAEYTFIFQGGFMPTSEGFYQFTYRIGLEDDDRWQWVGEFKQNGYLKVEPPSPLMKLTQGPSYVEFLPQVYVGNFIAASQAQQLGIDAVLNLATEFNLTFPSDCKIVSKKLGVLDGSQHPIGDEVLLEAVNWIDEQVKHGKKKVLINCRAGIGRSGSASIAYCFYKHPDWSYQQTLDYIWSKKADIYSHKHLQESLDRLFPRGKK</sequence>
<comment type="caution">
    <text evidence="5">The sequence shown here is derived from an EMBL/GenBank/DDBJ whole genome shotgun (WGS) entry which is preliminary data.</text>
</comment>
<dbReference type="AlphaFoldDB" id="A0AAV3X2N2"/>
<dbReference type="GO" id="GO:0004721">
    <property type="term" value="F:phosphoprotein phosphatase activity"/>
    <property type="evidence" value="ECO:0007669"/>
    <property type="project" value="UniProtKB-KW"/>
</dbReference>
<feature type="domain" description="Tyrosine specific protein phosphatases" evidence="4">
    <location>
        <begin position="198"/>
        <end position="268"/>
    </location>
</feature>
<dbReference type="Proteomes" id="UP001050975">
    <property type="component" value="Unassembled WGS sequence"/>
</dbReference>
<reference evidence="5" key="1">
    <citation type="submission" date="2019-10" db="EMBL/GenBank/DDBJ databases">
        <title>Draft genome sequece of Microseira wollei NIES-4236.</title>
        <authorList>
            <person name="Yamaguchi H."/>
            <person name="Suzuki S."/>
            <person name="Kawachi M."/>
        </authorList>
    </citation>
    <scope>NUCLEOTIDE SEQUENCE</scope>
    <source>
        <strain evidence="5">NIES-4236</strain>
    </source>
</reference>
<dbReference type="SMART" id="SM00195">
    <property type="entry name" value="DSPc"/>
    <property type="match status" value="1"/>
</dbReference>
<proteinExistence type="predicted"/>
<evidence type="ECO:0000259" key="4">
    <source>
        <dbReference type="PROSITE" id="PS50056"/>
    </source>
</evidence>
<dbReference type="SUPFAM" id="SSF52799">
    <property type="entry name" value="(Phosphotyrosine protein) phosphatases II"/>
    <property type="match status" value="1"/>
</dbReference>
<evidence type="ECO:0000256" key="1">
    <source>
        <dbReference type="ARBA" id="ARBA00022801"/>
    </source>
</evidence>
<dbReference type="EMBL" id="BLAY01000001">
    <property type="protein sequence ID" value="GET35436.1"/>
    <property type="molecule type" value="Genomic_DNA"/>
</dbReference>
<dbReference type="Pfam" id="PF00782">
    <property type="entry name" value="DSPc"/>
    <property type="match status" value="1"/>
</dbReference>